<feature type="compositionally biased region" description="Acidic residues" evidence="1">
    <location>
        <begin position="1"/>
        <end position="10"/>
    </location>
</feature>
<evidence type="ECO:0000313" key="4">
    <source>
        <dbReference type="Proteomes" id="UP000280586"/>
    </source>
</evidence>
<dbReference type="AlphaFoldDB" id="A0A9N7PKG7"/>
<dbReference type="EMBL" id="CP099799">
    <property type="protein sequence ID" value="USS00074.1"/>
    <property type="molecule type" value="Genomic_DNA"/>
</dbReference>
<evidence type="ECO:0000256" key="1">
    <source>
        <dbReference type="SAM" id="MobiDB-lite"/>
    </source>
</evidence>
<dbReference type="RefSeq" id="WP_083089655.1">
    <property type="nucleotide sequence ID" value="NZ_CABMIZ010000069.1"/>
</dbReference>
<evidence type="ECO:0000313" key="2">
    <source>
        <dbReference type="EMBL" id="AYE33496.1"/>
    </source>
</evidence>
<evidence type="ECO:0000313" key="5">
    <source>
        <dbReference type="Proteomes" id="UP001055437"/>
    </source>
</evidence>
<gene>
    <name evidence="2" type="ORF">CP523_02955</name>
    <name evidence="3" type="ORF">NH397_11290</name>
</gene>
<reference evidence="2 4" key="1">
    <citation type="submission" date="2017-09" db="EMBL/GenBank/DDBJ databases">
        <authorList>
            <person name="Thomas P."/>
            <person name="Seyboldt C."/>
        </authorList>
    </citation>
    <scope>NUCLEOTIDE SEQUENCE [LARGE SCALE GENOMIC DNA]</scope>
    <source>
        <strain evidence="2 4">DSM 7534</strain>
    </source>
</reference>
<sequence>MKIMIDDEFSTNENGEVQFNNNSKVKNQGNPNGGVSINGNENYNVFLEVREEGECDSAPENNNYANSNNIHQDYGNGINESYSNNTGDYCCNRNAANGHNFTNTDNAGQEYFNKLNNLDRNLDNNLNNSCAEELNQEKGHIIVCVKLGSKDGVELKSAKVNLYMLNGVSPRLCESKLTDSEGKVIFDNLDDGCYRVISIVDRRYFEKPCYINWNEVIIDSNVKEATVCVVNRIKACCYRK</sequence>
<evidence type="ECO:0000313" key="3">
    <source>
        <dbReference type="EMBL" id="USS00074.1"/>
    </source>
</evidence>
<dbReference type="GeneID" id="303559638"/>
<dbReference type="Proteomes" id="UP000280586">
    <property type="component" value="Chromosome"/>
</dbReference>
<feature type="region of interest" description="Disordered" evidence="1">
    <location>
        <begin position="1"/>
        <end position="39"/>
    </location>
</feature>
<feature type="compositionally biased region" description="Polar residues" evidence="1">
    <location>
        <begin position="11"/>
        <end position="39"/>
    </location>
</feature>
<dbReference type="EMBL" id="CP023671">
    <property type="protein sequence ID" value="AYE33496.1"/>
    <property type="molecule type" value="Genomic_DNA"/>
</dbReference>
<dbReference type="OrthoDB" id="1936994at2"/>
<reference evidence="3" key="2">
    <citation type="submission" date="2022-06" db="EMBL/GenBank/DDBJ databases">
        <authorList>
            <person name="Holder M.E."/>
            <person name="Ajami N.J."/>
            <person name="Petrosino J.F."/>
        </authorList>
    </citation>
    <scope>NUCLEOTIDE SEQUENCE</scope>
    <source>
        <strain evidence="3">RMA 8861</strain>
    </source>
</reference>
<name>A0A9N7PKG7_CLOSE</name>
<keyword evidence="5" id="KW-1185">Reference proteome</keyword>
<dbReference type="KEGG" id="csep:CP523_02955"/>
<protein>
    <submittedName>
        <fullName evidence="2">Calcium-binding protein</fullName>
    </submittedName>
</protein>
<dbReference type="Proteomes" id="UP001055437">
    <property type="component" value="Chromosome"/>
</dbReference>
<organism evidence="2 4">
    <name type="scientific">Clostridium septicum</name>
    <dbReference type="NCBI Taxonomy" id="1504"/>
    <lineage>
        <taxon>Bacteria</taxon>
        <taxon>Bacillati</taxon>
        <taxon>Bacillota</taxon>
        <taxon>Clostridia</taxon>
        <taxon>Eubacteriales</taxon>
        <taxon>Clostridiaceae</taxon>
        <taxon>Clostridium</taxon>
    </lineage>
</organism>
<proteinExistence type="predicted"/>
<accession>A0A9N7PKG7</accession>